<dbReference type="EMBL" id="OC002048">
    <property type="protein sequence ID" value="CAD7261175.1"/>
    <property type="molecule type" value="Genomic_DNA"/>
</dbReference>
<evidence type="ECO:0000313" key="1">
    <source>
        <dbReference type="EMBL" id="CAD7261175.1"/>
    </source>
</evidence>
<name>A0A7R9G0K4_TIMSH</name>
<gene>
    <name evidence="1" type="ORF">TSIB3V08_LOCUS5321</name>
</gene>
<sequence>MRTSNKMRNSYTDYYNGFNRDTQTSLRFVYFPFAEVRKYPSSSSLSSSVFERELWPRVQSRHLAPRTAVSEPRCVAERIRTSSDVSERGVADVPPPSAALLATFLVLSPLAASARPAHNGLPVTVGHFMFNKEHKLVYDSSVLLDIVFSGVAWNVARKSWLLPANQWKGEEMMLENICELDGGRGGGSCETNYRQKCNTGVNYREINELTVDIEDDPFADCRRYIIGGYAEVIRGGGCPFALQTSVAFSPSCTDRSALVSSYRMSGGTDTYTRHDSVDLTHVAASVSLLHLSDMKLPRVVVVVSDADAGVIAWHYLHQQTVAAWLVCLECELA</sequence>
<protein>
    <submittedName>
        <fullName evidence="1">Uncharacterized protein</fullName>
    </submittedName>
</protein>
<proteinExistence type="predicted"/>
<dbReference type="AlphaFoldDB" id="A0A7R9G0K4"/>
<accession>A0A7R9G0K4</accession>
<organism evidence="1">
    <name type="scientific">Timema shepardi</name>
    <name type="common">Walking stick</name>
    <dbReference type="NCBI Taxonomy" id="629360"/>
    <lineage>
        <taxon>Eukaryota</taxon>
        <taxon>Metazoa</taxon>
        <taxon>Ecdysozoa</taxon>
        <taxon>Arthropoda</taxon>
        <taxon>Hexapoda</taxon>
        <taxon>Insecta</taxon>
        <taxon>Pterygota</taxon>
        <taxon>Neoptera</taxon>
        <taxon>Polyneoptera</taxon>
        <taxon>Phasmatodea</taxon>
        <taxon>Timematodea</taxon>
        <taxon>Timematoidea</taxon>
        <taxon>Timematidae</taxon>
        <taxon>Timema</taxon>
    </lineage>
</organism>
<reference evidence="1" key="1">
    <citation type="submission" date="2020-11" db="EMBL/GenBank/DDBJ databases">
        <authorList>
            <person name="Tran Van P."/>
        </authorList>
    </citation>
    <scope>NUCLEOTIDE SEQUENCE</scope>
</reference>